<proteinExistence type="inferred from homology"/>
<dbReference type="OrthoDB" id="9779941at2"/>
<feature type="domain" description="Methyltransferase" evidence="5">
    <location>
        <begin position="67"/>
        <end position="165"/>
    </location>
</feature>
<dbReference type="PANTHER" id="PTHR43861:SF2">
    <property type="entry name" value="CARBOXY-S-ADENOSYL-L-METHIONINE SYNTHASE"/>
    <property type="match status" value="1"/>
</dbReference>
<dbReference type="NCBIfam" id="TIGR00740">
    <property type="entry name" value="carboxy-S-adenosyl-L-methionine synthase CmoA"/>
    <property type="match status" value="1"/>
</dbReference>
<accession>A0A2T2YJZ0</accession>
<gene>
    <name evidence="3 6" type="primary">cmoA</name>
    <name evidence="6" type="ORF">AHMF7605_21185</name>
</gene>
<reference evidence="6 7" key="1">
    <citation type="submission" date="2018-03" db="EMBL/GenBank/DDBJ databases">
        <title>Adhaeribacter sp. HMF7605 Genome sequencing and assembly.</title>
        <authorList>
            <person name="Kang H."/>
            <person name="Kang J."/>
            <person name="Cha I."/>
            <person name="Kim H."/>
            <person name="Joh K."/>
        </authorList>
    </citation>
    <scope>NUCLEOTIDE SEQUENCE [LARGE SCALE GENOMIC DNA]</scope>
    <source>
        <strain evidence="6 7">HMF7605</strain>
    </source>
</reference>
<dbReference type="EMBL" id="PYFT01000001">
    <property type="protein sequence ID" value="PSR55833.1"/>
    <property type="molecule type" value="Genomic_DNA"/>
</dbReference>
<comment type="caution">
    <text evidence="6">The sequence shown here is derived from an EMBL/GenBank/DDBJ whole genome shotgun (WGS) entry which is preliminary data.</text>
</comment>
<comment type="function">
    <text evidence="3">Catalyzes the conversion of S-adenosyl-L-methionine (SAM) to carboxy-S-adenosyl-L-methionine (Cx-SAM).</text>
</comment>
<dbReference type="Gene3D" id="3.40.50.150">
    <property type="entry name" value="Vaccinia Virus protein VP39"/>
    <property type="match status" value="1"/>
</dbReference>
<keyword evidence="1 3" id="KW-0808">Transferase</keyword>
<dbReference type="PIRSF" id="PIRSF006325">
    <property type="entry name" value="MeTrfase_bac"/>
    <property type="match status" value="1"/>
</dbReference>
<comment type="catalytic activity">
    <reaction evidence="3">
        <text>prephenate + S-adenosyl-L-methionine = carboxy-S-adenosyl-L-methionine + 3-phenylpyruvate + H2O</text>
        <dbReference type="Rhea" id="RHEA:51692"/>
        <dbReference type="ChEBI" id="CHEBI:15377"/>
        <dbReference type="ChEBI" id="CHEBI:18005"/>
        <dbReference type="ChEBI" id="CHEBI:29934"/>
        <dbReference type="ChEBI" id="CHEBI:59789"/>
        <dbReference type="ChEBI" id="CHEBI:134278"/>
    </reaction>
</comment>
<feature type="binding site" evidence="3 4">
    <location>
        <position position="46"/>
    </location>
    <ligand>
        <name>S-adenosyl-L-methionine</name>
        <dbReference type="ChEBI" id="CHEBI:59789"/>
    </ligand>
</feature>
<dbReference type="GO" id="GO:0016743">
    <property type="term" value="F:carboxyl- or carbamoyltransferase activity"/>
    <property type="evidence" value="ECO:0007669"/>
    <property type="project" value="UniProtKB-UniRule"/>
</dbReference>
<evidence type="ECO:0000256" key="1">
    <source>
        <dbReference type="ARBA" id="ARBA00022679"/>
    </source>
</evidence>
<dbReference type="SUPFAM" id="SSF53335">
    <property type="entry name" value="S-adenosyl-L-methionine-dependent methyltransferases"/>
    <property type="match status" value="1"/>
</dbReference>
<dbReference type="RefSeq" id="WP_106932013.1">
    <property type="nucleotide sequence ID" value="NZ_PYFT01000001.1"/>
</dbReference>
<keyword evidence="7" id="KW-1185">Reference proteome</keyword>
<protein>
    <recommendedName>
        <fullName evidence="3">Carboxy-S-adenosyl-L-methionine synthase</fullName>
        <shortName evidence="3">Cx-SAM synthase</shortName>
        <ecNumber evidence="3">2.1.3.-</ecNumber>
    </recommendedName>
</protein>
<dbReference type="PANTHER" id="PTHR43861">
    <property type="entry name" value="TRANS-ACONITATE 2-METHYLTRANSFERASE-RELATED"/>
    <property type="match status" value="1"/>
</dbReference>
<evidence type="ECO:0000256" key="2">
    <source>
        <dbReference type="ARBA" id="ARBA00022691"/>
    </source>
</evidence>
<organism evidence="6 7">
    <name type="scientific">Adhaeribacter arboris</name>
    <dbReference type="NCBI Taxonomy" id="2072846"/>
    <lineage>
        <taxon>Bacteria</taxon>
        <taxon>Pseudomonadati</taxon>
        <taxon>Bacteroidota</taxon>
        <taxon>Cytophagia</taxon>
        <taxon>Cytophagales</taxon>
        <taxon>Hymenobacteraceae</taxon>
        <taxon>Adhaeribacter</taxon>
    </lineage>
</organism>
<dbReference type="InterPro" id="IPR041698">
    <property type="entry name" value="Methyltransf_25"/>
</dbReference>
<dbReference type="GO" id="GO:0002098">
    <property type="term" value="P:tRNA wobble uridine modification"/>
    <property type="evidence" value="ECO:0007669"/>
    <property type="project" value="InterPro"/>
</dbReference>
<dbReference type="Pfam" id="PF13649">
    <property type="entry name" value="Methyltransf_25"/>
    <property type="match status" value="1"/>
</dbReference>
<comment type="caution">
    <text evidence="3">Lacks conserved residue(s) required for the propagation of feature annotation.</text>
</comment>
<evidence type="ECO:0000259" key="5">
    <source>
        <dbReference type="Pfam" id="PF13649"/>
    </source>
</evidence>
<dbReference type="InterPro" id="IPR005271">
    <property type="entry name" value="CmoA"/>
</dbReference>
<sequence length="250" mass="28558">MLHGFRSKKEKDEVFKEEINKVSDFKFSAKVAGVFDDMVNRSVPFYGEMQRMIAELAADFVQPGTNVYDLGCSTGTTMIGMNTLIPPDIKFIGVDDAVEMLEKCDSKLKEAGFERPYDLQVADLNVNVDIQNASVVVLCLTLQFVRPIFREKLVKTILSGLVPGGVLILVEKILAEDSVFNREFIKYYYNHKRRNQYSELEISQKREALENVLIPYKLSENIHMLRDAGFGHCEVFFKWYNFSGLIAVKN</sequence>
<feature type="binding site" evidence="3">
    <location>
        <position position="206"/>
    </location>
    <ligand>
        <name>S-adenosyl-L-methionine</name>
        <dbReference type="ChEBI" id="CHEBI:59789"/>
    </ligand>
</feature>
<dbReference type="EC" id="2.1.3.-" evidence="3"/>
<keyword evidence="2 3" id="KW-0949">S-adenosyl-L-methionine</keyword>
<evidence type="ECO:0000256" key="3">
    <source>
        <dbReference type="HAMAP-Rule" id="MF_01589"/>
    </source>
</evidence>
<dbReference type="AlphaFoldDB" id="A0A2T2YJZ0"/>
<evidence type="ECO:0000313" key="7">
    <source>
        <dbReference type="Proteomes" id="UP000240357"/>
    </source>
</evidence>
<evidence type="ECO:0000256" key="4">
    <source>
        <dbReference type="PIRSR" id="PIRSR006325-1"/>
    </source>
</evidence>
<dbReference type="GO" id="GO:1904047">
    <property type="term" value="F:S-adenosyl-L-methionine binding"/>
    <property type="evidence" value="ECO:0007669"/>
    <property type="project" value="UniProtKB-UniRule"/>
</dbReference>
<dbReference type="Proteomes" id="UP000240357">
    <property type="component" value="Unassembled WGS sequence"/>
</dbReference>
<name>A0A2T2YJZ0_9BACT</name>
<dbReference type="HAMAP" id="MF_01589">
    <property type="entry name" value="Cx_SAM_synthase"/>
    <property type="match status" value="1"/>
</dbReference>
<dbReference type="CDD" id="cd02440">
    <property type="entry name" value="AdoMet_MTases"/>
    <property type="match status" value="1"/>
</dbReference>
<evidence type="ECO:0000313" key="6">
    <source>
        <dbReference type="EMBL" id="PSR55833.1"/>
    </source>
</evidence>
<comment type="similarity">
    <text evidence="3">Belongs to the class I-like SAM-binding methyltransferase superfamily. Cx-SAM synthase family.</text>
</comment>
<dbReference type="InterPro" id="IPR029063">
    <property type="entry name" value="SAM-dependent_MTases_sf"/>
</dbReference>
<feature type="binding site" evidence="3 4">
    <location>
        <begin position="71"/>
        <end position="73"/>
    </location>
    <ligand>
        <name>S-adenosyl-L-methionine</name>
        <dbReference type="ChEBI" id="CHEBI:59789"/>
    </ligand>
</feature>